<feature type="region of interest" description="Disordered" evidence="10">
    <location>
        <begin position="1"/>
        <end position="105"/>
    </location>
</feature>
<evidence type="ECO:0000313" key="14">
    <source>
        <dbReference type="Proteomes" id="UP000010556"/>
    </source>
</evidence>
<evidence type="ECO:0000256" key="10">
    <source>
        <dbReference type="SAM" id="MobiDB-lite"/>
    </source>
</evidence>
<feature type="region of interest" description="Disordered" evidence="10">
    <location>
        <begin position="533"/>
        <end position="556"/>
    </location>
</feature>
<dbReference type="Proteomes" id="UP000010556">
    <property type="component" value="Unassembled WGS sequence"/>
</dbReference>
<accession>L5LMF1</accession>
<evidence type="ECO:0000256" key="9">
    <source>
        <dbReference type="SAM" id="Coils"/>
    </source>
</evidence>
<keyword evidence="7" id="KW-0675">Receptor</keyword>
<dbReference type="SMART" id="SM00430">
    <property type="entry name" value="HOLI"/>
    <property type="match status" value="1"/>
</dbReference>
<dbReference type="InterPro" id="IPR001723">
    <property type="entry name" value="Nuclear_hrmn_rcpt"/>
</dbReference>
<evidence type="ECO:0000256" key="6">
    <source>
        <dbReference type="ARBA" id="ARBA00023163"/>
    </source>
</evidence>
<organism evidence="13 14">
    <name type="scientific">Myotis davidii</name>
    <name type="common">David's myotis</name>
    <dbReference type="NCBI Taxonomy" id="225400"/>
    <lineage>
        <taxon>Eukaryota</taxon>
        <taxon>Metazoa</taxon>
        <taxon>Chordata</taxon>
        <taxon>Craniata</taxon>
        <taxon>Vertebrata</taxon>
        <taxon>Euteleostomi</taxon>
        <taxon>Mammalia</taxon>
        <taxon>Eutheria</taxon>
        <taxon>Laurasiatheria</taxon>
        <taxon>Chiroptera</taxon>
        <taxon>Yangochiroptera</taxon>
        <taxon>Vespertilionidae</taxon>
        <taxon>Myotis</taxon>
    </lineage>
</organism>
<feature type="domain" description="NR LBD" evidence="12">
    <location>
        <begin position="447"/>
        <end position="757"/>
    </location>
</feature>
<evidence type="ECO:0000256" key="1">
    <source>
        <dbReference type="ARBA" id="ARBA00022723"/>
    </source>
</evidence>
<dbReference type="PROSITE" id="PS51030">
    <property type="entry name" value="NUCLEAR_REC_DBD_2"/>
    <property type="match status" value="1"/>
</dbReference>
<evidence type="ECO:0000256" key="8">
    <source>
        <dbReference type="ARBA" id="ARBA00023242"/>
    </source>
</evidence>
<keyword evidence="8" id="KW-0539">Nucleus</keyword>
<dbReference type="InterPro" id="IPR000536">
    <property type="entry name" value="Nucl_hrmn_rcpt_lig-bd"/>
</dbReference>
<dbReference type="InterPro" id="IPR035500">
    <property type="entry name" value="NHR-like_dom_sf"/>
</dbReference>
<feature type="coiled-coil region" evidence="9">
    <location>
        <begin position="190"/>
        <end position="217"/>
    </location>
</feature>
<evidence type="ECO:0000259" key="11">
    <source>
        <dbReference type="PROSITE" id="PS51030"/>
    </source>
</evidence>
<dbReference type="EMBL" id="KB110904">
    <property type="protein sequence ID" value="ELK26668.1"/>
    <property type="molecule type" value="Genomic_DNA"/>
</dbReference>
<dbReference type="eggNOG" id="KOG3512">
    <property type="taxonomic scope" value="Eukaryota"/>
</dbReference>
<dbReference type="PANTHER" id="PTHR23347:SF5">
    <property type="entry name" value="HARMONIN-BINDING PROTEIN USHBP1"/>
    <property type="match status" value="1"/>
</dbReference>
<evidence type="ECO:0000256" key="5">
    <source>
        <dbReference type="ARBA" id="ARBA00023125"/>
    </source>
</evidence>
<gene>
    <name evidence="13" type="ORF">MDA_GLEAN10007185</name>
</gene>
<feature type="compositionally biased region" description="Low complexity" evidence="10">
    <location>
        <begin position="229"/>
        <end position="243"/>
    </location>
</feature>
<dbReference type="GO" id="GO:0043565">
    <property type="term" value="F:sequence-specific DNA binding"/>
    <property type="evidence" value="ECO:0007669"/>
    <property type="project" value="InterPro"/>
</dbReference>
<dbReference type="PRINTS" id="PR00398">
    <property type="entry name" value="STRDHORMONER"/>
</dbReference>
<dbReference type="InterPro" id="IPR019536">
    <property type="entry name" value="USHBP1_PDZ-bd"/>
</dbReference>
<keyword evidence="1" id="KW-0479">Metal-binding</keyword>
<dbReference type="AlphaFoldDB" id="L5LMF1"/>
<feature type="domain" description="Nuclear receptor" evidence="11">
    <location>
        <begin position="617"/>
        <end position="668"/>
    </location>
</feature>
<evidence type="ECO:0000256" key="3">
    <source>
        <dbReference type="ARBA" id="ARBA00022833"/>
    </source>
</evidence>
<evidence type="ECO:0000256" key="4">
    <source>
        <dbReference type="ARBA" id="ARBA00023015"/>
    </source>
</evidence>
<keyword evidence="3" id="KW-0862">Zinc</keyword>
<evidence type="ECO:0000313" key="13">
    <source>
        <dbReference type="EMBL" id="ELK26668.1"/>
    </source>
</evidence>
<proteinExistence type="predicted"/>
<dbReference type="InterPro" id="IPR001628">
    <property type="entry name" value="Znf_hrmn_rcpt"/>
</dbReference>
<keyword evidence="9" id="KW-0175">Coiled coil</keyword>
<dbReference type="PANTHER" id="PTHR23347">
    <property type="entry name" value="COLORECTAL MUTANT CANCER PROTEIN MCC PROTEIN -RELATED"/>
    <property type="match status" value="1"/>
</dbReference>
<dbReference type="Pfam" id="PF00104">
    <property type="entry name" value="Hormone_recep"/>
    <property type="match status" value="1"/>
</dbReference>
<name>L5LMF1_MYODS</name>
<feature type="region of interest" description="Disordered" evidence="10">
    <location>
        <begin position="221"/>
        <end position="255"/>
    </location>
</feature>
<dbReference type="InterPro" id="IPR040171">
    <property type="entry name" value="USBP1-like"/>
</dbReference>
<keyword evidence="5" id="KW-0238">DNA-binding</keyword>
<evidence type="ECO:0000259" key="12">
    <source>
        <dbReference type="PROSITE" id="PS51843"/>
    </source>
</evidence>
<sequence length="768" mass="83914">MSARATRPRSRRGRHAPPGELDPVAESSEEAEAASGSSELGPVPSQESCKPGLLDPEAEQSGQGLRSRTDKEADGDSSGGLAPALDGPHEPAEEAHHAPEAEEAVLSAPGAPDVFQTLQHALSSLEAAAAAWRCQPLSCPGPVEMEGRIQGEPRPCLELEGAGGCQREVAHLAERNAWLRLALGSREDELSHMQASLEALQGEKETLQREVQELQDSLLRLEPLPPPSQSQVGGLSSSSSSSGTVREPWTTQDPLSLSHPLLRRLQSDSSAQILGPLPNRPLAPEMHIVEAQMEQLRGSIEKLKCFNRLLSAVLQGYKGQCEGLSMQLGQWEAEATALRLALQYSEHCEEVYRVLLTLREADSGAEVPRSDVEAAEKEAQRLLAQEEAVMDGETLWDPQPSPEGSSVDRPTLQEVALQLRGYVQRLQERRALVKILPEPGPTLAPMPTLPHAEALVQAILETQPGPALPRLEKRRIQQDLEATREALEDLTLRLQLVRREKRGLELQEAALRAQGPVHTLLLEQLQWERAQLQTRGATSSGGGSSGGSSGDEEAWCQGLAIPGGSRGIGGGQVGQVQDPEELAQELSASLARALGLWEQLQFLREELEQVAKKGRARRAQSAKLNNDLCKAHRSNRDCQIDQHHRNQCQYCRLKKCFRVGMRKEEYGCLKAIALFTPDACGLSDPAHVESLQEKAQVALTEYVRAQYPSQPQRFGRLLLRLPALRAVPASLISQLFFMRLVGKTPIETLIRDMLLSGSTFNWPYGSGQ</sequence>
<feature type="compositionally biased region" description="Basic residues" evidence="10">
    <location>
        <begin position="1"/>
        <end position="15"/>
    </location>
</feature>
<keyword evidence="6" id="KW-0804">Transcription</keyword>
<dbReference type="Pfam" id="PF10506">
    <property type="entry name" value="USHBP1_PDZ-bd"/>
    <property type="match status" value="1"/>
</dbReference>
<keyword evidence="4" id="KW-0805">Transcription regulation</keyword>
<keyword evidence="14" id="KW-1185">Reference proteome</keyword>
<reference evidence="14" key="1">
    <citation type="journal article" date="2013" name="Science">
        <title>Comparative analysis of bat genomes provides insight into the evolution of flight and immunity.</title>
        <authorList>
            <person name="Zhang G."/>
            <person name="Cowled C."/>
            <person name="Shi Z."/>
            <person name="Huang Z."/>
            <person name="Bishop-Lilly K.A."/>
            <person name="Fang X."/>
            <person name="Wynne J.W."/>
            <person name="Xiong Z."/>
            <person name="Baker M.L."/>
            <person name="Zhao W."/>
            <person name="Tachedjian M."/>
            <person name="Zhu Y."/>
            <person name="Zhou P."/>
            <person name="Jiang X."/>
            <person name="Ng J."/>
            <person name="Yang L."/>
            <person name="Wu L."/>
            <person name="Xiao J."/>
            <person name="Feng Y."/>
            <person name="Chen Y."/>
            <person name="Sun X."/>
            <person name="Zhang Y."/>
            <person name="Marsh G.A."/>
            <person name="Crameri G."/>
            <person name="Broder C.C."/>
            <person name="Frey K.G."/>
            <person name="Wang L.F."/>
            <person name="Wang J."/>
        </authorList>
    </citation>
    <scope>NUCLEOTIDE SEQUENCE [LARGE SCALE GENOMIC DNA]</scope>
</reference>
<dbReference type="SUPFAM" id="SSF48508">
    <property type="entry name" value="Nuclear receptor ligand-binding domain"/>
    <property type="match status" value="1"/>
</dbReference>
<feature type="compositionally biased region" description="Gly residues" evidence="10">
    <location>
        <begin position="539"/>
        <end position="549"/>
    </location>
</feature>
<evidence type="ECO:0000256" key="2">
    <source>
        <dbReference type="ARBA" id="ARBA00022771"/>
    </source>
</evidence>
<evidence type="ECO:0000256" key="7">
    <source>
        <dbReference type="ARBA" id="ARBA00023170"/>
    </source>
</evidence>
<dbReference type="GO" id="GO:0003700">
    <property type="term" value="F:DNA-binding transcription factor activity"/>
    <property type="evidence" value="ECO:0007669"/>
    <property type="project" value="InterPro"/>
</dbReference>
<feature type="compositionally biased region" description="Basic and acidic residues" evidence="10">
    <location>
        <begin position="87"/>
        <end position="100"/>
    </location>
</feature>
<dbReference type="GO" id="GO:0008270">
    <property type="term" value="F:zinc ion binding"/>
    <property type="evidence" value="ECO:0007669"/>
    <property type="project" value="UniProtKB-KW"/>
</dbReference>
<dbReference type="Gene3D" id="1.10.565.10">
    <property type="entry name" value="Retinoid X Receptor"/>
    <property type="match status" value="1"/>
</dbReference>
<feature type="coiled-coil region" evidence="9">
    <location>
        <begin position="473"/>
        <end position="514"/>
    </location>
</feature>
<dbReference type="PROSITE" id="PS51843">
    <property type="entry name" value="NR_LBD"/>
    <property type="match status" value="1"/>
</dbReference>
<dbReference type="SMART" id="SM00399">
    <property type="entry name" value="ZnF_C4"/>
    <property type="match status" value="1"/>
</dbReference>
<protein>
    <submittedName>
        <fullName evidence="13">Usher syndrome type-1C protein-binding protein 1</fullName>
    </submittedName>
</protein>
<keyword evidence="2" id="KW-0863">Zinc-finger</keyword>